<organism evidence="15 16">
    <name type="scientific">Pseudochelatococcus lubricantis</name>
    <dbReference type="NCBI Taxonomy" id="1538102"/>
    <lineage>
        <taxon>Bacteria</taxon>
        <taxon>Pseudomonadati</taxon>
        <taxon>Pseudomonadota</taxon>
        <taxon>Alphaproteobacteria</taxon>
        <taxon>Hyphomicrobiales</taxon>
        <taxon>Chelatococcaceae</taxon>
        <taxon>Pseudochelatococcus</taxon>
    </lineage>
</organism>
<evidence type="ECO:0000313" key="16">
    <source>
        <dbReference type="Proteomes" id="UP001429580"/>
    </source>
</evidence>
<feature type="short sequence motif" description="TonB C-terminal box" evidence="10">
    <location>
        <begin position="725"/>
        <end position="742"/>
    </location>
</feature>
<dbReference type="PANTHER" id="PTHR30069:SF28">
    <property type="entry name" value="TONB-DEPENDENT RECEPTOR YNCD-RELATED"/>
    <property type="match status" value="1"/>
</dbReference>
<dbReference type="InterPro" id="IPR036942">
    <property type="entry name" value="Beta-barrel_TonB_sf"/>
</dbReference>
<dbReference type="Gene3D" id="2.40.170.20">
    <property type="entry name" value="TonB-dependent receptor, beta-barrel domain"/>
    <property type="match status" value="1"/>
</dbReference>
<dbReference type="Gene3D" id="2.170.130.10">
    <property type="entry name" value="TonB-dependent receptor, plug domain"/>
    <property type="match status" value="1"/>
</dbReference>
<keyword evidence="5 12" id="KW-0732">Signal</keyword>
<dbReference type="SUPFAM" id="SSF56935">
    <property type="entry name" value="Porins"/>
    <property type="match status" value="1"/>
</dbReference>
<comment type="similarity">
    <text evidence="9 11">Belongs to the TonB-dependent receptor family.</text>
</comment>
<feature type="chain" id="PRO_5045971415" evidence="12">
    <location>
        <begin position="26"/>
        <end position="742"/>
    </location>
</feature>
<comment type="caution">
    <text evidence="15">The sequence shown here is derived from an EMBL/GenBank/DDBJ whole genome shotgun (WGS) entry which is preliminary data.</text>
</comment>
<feature type="signal peptide" evidence="12">
    <location>
        <begin position="1"/>
        <end position="25"/>
    </location>
</feature>
<dbReference type="Proteomes" id="UP001429580">
    <property type="component" value="Unassembled WGS sequence"/>
</dbReference>
<accession>A0ABX0V493</accession>
<proteinExistence type="inferred from homology"/>
<evidence type="ECO:0000256" key="7">
    <source>
        <dbReference type="ARBA" id="ARBA00023136"/>
    </source>
</evidence>
<evidence type="ECO:0000256" key="4">
    <source>
        <dbReference type="ARBA" id="ARBA00022692"/>
    </source>
</evidence>
<keyword evidence="2 9" id="KW-0813">Transport</keyword>
<evidence type="ECO:0000256" key="5">
    <source>
        <dbReference type="ARBA" id="ARBA00022729"/>
    </source>
</evidence>
<evidence type="ECO:0000313" key="15">
    <source>
        <dbReference type="EMBL" id="NIJ59757.1"/>
    </source>
</evidence>
<name>A0ABX0V493_9HYPH</name>
<evidence type="ECO:0000256" key="1">
    <source>
        <dbReference type="ARBA" id="ARBA00004571"/>
    </source>
</evidence>
<gene>
    <name evidence="15" type="ORF">FHS82_003618</name>
</gene>
<evidence type="ECO:0000256" key="8">
    <source>
        <dbReference type="ARBA" id="ARBA00023237"/>
    </source>
</evidence>
<dbReference type="PROSITE" id="PS52016">
    <property type="entry name" value="TONB_DEPENDENT_REC_3"/>
    <property type="match status" value="1"/>
</dbReference>
<protein>
    <submittedName>
        <fullName evidence="15">Iron complex outermembrane receptor protein</fullName>
    </submittedName>
</protein>
<dbReference type="InterPro" id="IPR010917">
    <property type="entry name" value="TonB_rcpt_CS"/>
</dbReference>
<dbReference type="RefSeq" id="WP_166955437.1">
    <property type="nucleotide sequence ID" value="NZ_JAASQI010000010.1"/>
</dbReference>
<keyword evidence="4 9" id="KW-0812">Transmembrane</keyword>
<evidence type="ECO:0000256" key="11">
    <source>
        <dbReference type="RuleBase" id="RU003357"/>
    </source>
</evidence>
<evidence type="ECO:0000256" key="3">
    <source>
        <dbReference type="ARBA" id="ARBA00022452"/>
    </source>
</evidence>
<evidence type="ECO:0000256" key="12">
    <source>
        <dbReference type="SAM" id="SignalP"/>
    </source>
</evidence>
<sequence>MGIIWKSAPVVTTLLLSTTSQWALAQSAAPGTVLELEPIVVEATRTGEDSAALQQRLNAIAGGVALVPRDAIAPTGNPTVAHALESVPGVIVQSFFGGNDQPRIQIRGSGLQQNPVERGILVLQDGLPLNRADGSYIVGFADPQQADAIEVFRGYTANRLGATVLGGALNFISPKGSDAPGARLSVSGGSFGQANVAGQAGFGGEAYDGLLQADFTTRDGFRDYNGSRRLSVGGNVGFAWSDTVTTRVFAGYRDLAFDVAGPLPWDALKARPSQNWGGPVVTPSGAIYPGPNVHRDRPRREATQFLIGSRTTATFGAHILDGAFGYTYTDDMFRFPISSGVRTTKGGDFTLLGRYAYKPDADSPLPLFEATAQYTVGSAERGNYLNIGGQQGQPFGRSDLDASTLSLFAGLNIPLWEKFTFSPAISYAHATRENKDRWALPTRPTTAFNPARPSILLPNGAVPTQNTSYDRSYDGWSPSLGVTWRPDENQTVFAAVSRSFEPPTHDDLLATVNGTPNSSPGRPNPANPRLAAAAFATPDLDAQTATTVEAGWRGRYGDFSWDAVTYYSWVRDELLSLRDATGASLGAVNADRTTHFGVELGLGAKLWERWSGRIAYTYQDFRFDGDPVRGDNRLAGAPRHFVTAALQFQATDKWSLQGAVRWSPEKAPVDNMNTLYADAWAVVDVRTEYRINDTFTVFGEITNIFDETYASSTLIVDQATADQAAFLPGDGRGFFAGVKATF</sequence>
<keyword evidence="8 9" id="KW-0998">Cell outer membrane</keyword>
<keyword evidence="3 9" id="KW-1134">Transmembrane beta strand</keyword>
<keyword evidence="7 9" id="KW-0472">Membrane</keyword>
<feature type="domain" description="TonB-dependent receptor plug" evidence="14">
    <location>
        <begin position="60"/>
        <end position="168"/>
    </location>
</feature>
<dbReference type="EMBL" id="JAASQI010000010">
    <property type="protein sequence ID" value="NIJ59757.1"/>
    <property type="molecule type" value="Genomic_DNA"/>
</dbReference>
<dbReference type="Pfam" id="PF07715">
    <property type="entry name" value="Plug"/>
    <property type="match status" value="1"/>
</dbReference>
<evidence type="ECO:0000256" key="2">
    <source>
        <dbReference type="ARBA" id="ARBA00022448"/>
    </source>
</evidence>
<dbReference type="PANTHER" id="PTHR30069">
    <property type="entry name" value="TONB-DEPENDENT OUTER MEMBRANE RECEPTOR"/>
    <property type="match status" value="1"/>
</dbReference>
<dbReference type="InterPro" id="IPR039426">
    <property type="entry name" value="TonB-dep_rcpt-like"/>
</dbReference>
<dbReference type="PROSITE" id="PS01156">
    <property type="entry name" value="TONB_DEPENDENT_REC_2"/>
    <property type="match status" value="1"/>
</dbReference>
<dbReference type="InterPro" id="IPR012910">
    <property type="entry name" value="Plug_dom"/>
</dbReference>
<dbReference type="InterPro" id="IPR037066">
    <property type="entry name" value="Plug_dom_sf"/>
</dbReference>
<evidence type="ECO:0000259" key="13">
    <source>
        <dbReference type="Pfam" id="PF00593"/>
    </source>
</evidence>
<dbReference type="CDD" id="cd01347">
    <property type="entry name" value="ligand_gated_channel"/>
    <property type="match status" value="1"/>
</dbReference>
<dbReference type="Pfam" id="PF00593">
    <property type="entry name" value="TonB_dep_Rec_b-barrel"/>
    <property type="match status" value="1"/>
</dbReference>
<evidence type="ECO:0000256" key="10">
    <source>
        <dbReference type="PROSITE-ProRule" id="PRU10144"/>
    </source>
</evidence>
<keyword evidence="15" id="KW-0675">Receptor</keyword>
<comment type="subcellular location">
    <subcellularLocation>
        <location evidence="1 9">Cell outer membrane</location>
        <topology evidence="1 9">Multi-pass membrane protein</topology>
    </subcellularLocation>
</comment>
<evidence type="ECO:0000256" key="6">
    <source>
        <dbReference type="ARBA" id="ARBA00023077"/>
    </source>
</evidence>
<evidence type="ECO:0000256" key="9">
    <source>
        <dbReference type="PROSITE-ProRule" id="PRU01360"/>
    </source>
</evidence>
<keyword evidence="6 11" id="KW-0798">TonB box</keyword>
<keyword evidence="16" id="KW-1185">Reference proteome</keyword>
<evidence type="ECO:0000259" key="14">
    <source>
        <dbReference type="Pfam" id="PF07715"/>
    </source>
</evidence>
<feature type="domain" description="TonB-dependent receptor-like beta-barrel" evidence="13">
    <location>
        <begin position="269"/>
        <end position="704"/>
    </location>
</feature>
<dbReference type="InterPro" id="IPR000531">
    <property type="entry name" value="Beta-barrel_TonB"/>
</dbReference>
<reference evidence="15 16" key="1">
    <citation type="submission" date="2020-03" db="EMBL/GenBank/DDBJ databases">
        <title>Genomic Encyclopedia of Type Strains, Phase IV (KMG-IV): sequencing the most valuable type-strain genomes for metagenomic binning, comparative biology and taxonomic classification.</title>
        <authorList>
            <person name="Goeker M."/>
        </authorList>
    </citation>
    <scope>NUCLEOTIDE SEQUENCE [LARGE SCALE GENOMIC DNA]</scope>
    <source>
        <strain evidence="15 16">DSM 103870</strain>
    </source>
</reference>